<organism evidence="1">
    <name type="scientific">Arundo donax</name>
    <name type="common">Giant reed</name>
    <name type="synonym">Donax arundinaceus</name>
    <dbReference type="NCBI Taxonomy" id="35708"/>
    <lineage>
        <taxon>Eukaryota</taxon>
        <taxon>Viridiplantae</taxon>
        <taxon>Streptophyta</taxon>
        <taxon>Embryophyta</taxon>
        <taxon>Tracheophyta</taxon>
        <taxon>Spermatophyta</taxon>
        <taxon>Magnoliopsida</taxon>
        <taxon>Liliopsida</taxon>
        <taxon>Poales</taxon>
        <taxon>Poaceae</taxon>
        <taxon>PACMAD clade</taxon>
        <taxon>Arundinoideae</taxon>
        <taxon>Arundineae</taxon>
        <taxon>Arundo</taxon>
    </lineage>
</organism>
<dbReference type="EMBL" id="GBRH01178830">
    <property type="protein sequence ID" value="JAE19066.1"/>
    <property type="molecule type" value="Transcribed_RNA"/>
</dbReference>
<dbReference type="AlphaFoldDB" id="A0A0A9G938"/>
<protein>
    <submittedName>
        <fullName evidence="1">Uncharacterized protein</fullName>
    </submittedName>
</protein>
<reference evidence="1" key="2">
    <citation type="journal article" date="2015" name="Data Brief">
        <title>Shoot transcriptome of the giant reed, Arundo donax.</title>
        <authorList>
            <person name="Barrero R.A."/>
            <person name="Guerrero F.D."/>
            <person name="Moolhuijzen P."/>
            <person name="Goolsby J.A."/>
            <person name="Tidwell J."/>
            <person name="Bellgard S.E."/>
            <person name="Bellgard M.I."/>
        </authorList>
    </citation>
    <scope>NUCLEOTIDE SEQUENCE</scope>
    <source>
        <tissue evidence="1">Shoot tissue taken approximately 20 cm above the soil surface</tissue>
    </source>
</reference>
<accession>A0A0A9G938</accession>
<proteinExistence type="predicted"/>
<evidence type="ECO:0000313" key="1">
    <source>
        <dbReference type="EMBL" id="JAE19066.1"/>
    </source>
</evidence>
<name>A0A0A9G938_ARUDO</name>
<sequence>MANLAEGRCIQSLPPLLYELWGGAGSPGKRGGLADSFFLFTVLRPM</sequence>
<reference evidence="1" key="1">
    <citation type="submission" date="2014-09" db="EMBL/GenBank/DDBJ databases">
        <authorList>
            <person name="Magalhaes I.L.F."/>
            <person name="Oliveira U."/>
            <person name="Santos F.R."/>
            <person name="Vidigal T.H.D.A."/>
            <person name="Brescovit A.D."/>
            <person name="Santos A.J."/>
        </authorList>
    </citation>
    <scope>NUCLEOTIDE SEQUENCE</scope>
    <source>
        <tissue evidence="1">Shoot tissue taken approximately 20 cm above the soil surface</tissue>
    </source>
</reference>